<gene>
    <name evidence="1" type="ORF">I306_04803</name>
</gene>
<reference evidence="1 2" key="1">
    <citation type="submission" date="2015-01" db="EMBL/GenBank/DDBJ databases">
        <title>The Genome Sequence of Cryptococcus gattii EJB2.</title>
        <authorList>
            <consortium name="The Broad Institute Genomics Platform"/>
            <person name="Cuomo C."/>
            <person name="Litvintseva A."/>
            <person name="Chen Y."/>
            <person name="Heitman J."/>
            <person name="Sun S."/>
            <person name="Springer D."/>
            <person name="Dromer F."/>
            <person name="Young S."/>
            <person name="Zeng Q."/>
            <person name="Gargeya S."/>
            <person name="Abouelleil A."/>
            <person name="Alvarado L."/>
            <person name="Chapman S.B."/>
            <person name="Gainer-Dewar J."/>
            <person name="Goldberg J."/>
            <person name="Griggs A."/>
            <person name="Gujja S."/>
            <person name="Hansen M."/>
            <person name="Howarth C."/>
            <person name="Imamovic A."/>
            <person name="Larimer J."/>
            <person name="Murphy C."/>
            <person name="Naylor J."/>
            <person name="Pearson M."/>
            <person name="Priest M."/>
            <person name="Roberts A."/>
            <person name="Saif S."/>
            <person name="Shea T."/>
            <person name="Sykes S."/>
            <person name="Wortman J."/>
            <person name="Nusbaum C."/>
            <person name="Birren B."/>
        </authorList>
    </citation>
    <scope>NUCLEOTIDE SEQUENCE [LARGE SCALE GENOMIC DNA]</scope>
    <source>
        <strain evidence="1 2">EJB2</strain>
    </source>
</reference>
<name>A0ABR5BRB6_9TREE</name>
<sequence>MSNLYRYDEDEDDPFLKGIVNMALSDDEPCLFPQKPESQVLFNLASVPSSHRLKAPTTTRQSISIPQQQTGSIQCYWIQPSSVTTPPGHWTSTYRQTRLPSNVNVNVNIDISINTTIENSNTWMSSSQSLASPIQARVIGTYDLLSHHSPMPSIPPNNVSWHTNSHWQDGPTSIPTFGSRLYDLLTFPTTFEDTTAVYQTDKASTTPTVAPILRSREAAIRHGEGASTATTAITAAKSKFSPLAALFIPSGQNKYNQEMVEEEEEDEVTSFFAHICNSLSD</sequence>
<accession>A0ABR5BRB6</accession>
<proteinExistence type="predicted"/>
<dbReference type="EMBL" id="KN848722">
    <property type="protein sequence ID" value="KIR78184.1"/>
    <property type="molecule type" value="Genomic_DNA"/>
</dbReference>
<dbReference type="Proteomes" id="UP000054272">
    <property type="component" value="Unassembled WGS sequence"/>
</dbReference>
<keyword evidence="2" id="KW-1185">Reference proteome</keyword>
<protein>
    <submittedName>
        <fullName evidence="1">Uncharacterized protein</fullName>
    </submittedName>
</protein>
<evidence type="ECO:0000313" key="1">
    <source>
        <dbReference type="EMBL" id="KIR78184.1"/>
    </source>
</evidence>
<organism evidence="1 2">
    <name type="scientific">Cryptococcus gattii EJB2</name>
    <dbReference type="NCBI Taxonomy" id="1296103"/>
    <lineage>
        <taxon>Eukaryota</taxon>
        <taxon>Fungi</taxon>
        <taxon>Dikarya</taxon>
        <taxon>Basidiomycota</taxon>
        <taxon>Agaricomycotina</taxon>
        <taxon>Tremellomycetes</taxon>
        <taxon>Tremellales</taxon>
        <taxon>Cryptococcaceae</taxon>
        <taxon>Cryptococcus</taxon>
        <taxon>Cryptococcus gattii species complex</taxon>
    </lineage>
</organism>
<evidence type="ECO:0000313" key="2">
    <source>
        <dbReference type="Proteomes" id="UP000054272"/>
    </source>
</evidence>